<comment type="caution">
    <text evidence="4">The sequence shown here is derived from an EMBL/GenBank/DDBJ whole genome shotgun (WGS) entry which is preliminary data.</text>
</comment>
<dbReference type="InterPro" id="IPR051608">
    <property type="entry name" value="RQC_Subunit_NEMF"/>
</dbReference>
<keyword evidence="1" id="KW-0175">Coiled coil</keyword>
<name>A0ABD3MSS8_9STRA</name>
<proteinExistence type="predicted"/>
<keyword evidence="5" id="KW-1185">Reference proteome</keyword>
<feature type="domain" description="NFACT RNA-binding" evidence="3">
    <location>
        <begin position="241"/>
        <end position="335"/>
    </location>
</feature>
<protein>
    <recommendedName>
        <fullName evidence="3">NFACT RNA-binding domain-containing protein</fullName>
    </recommendedName>
</protein>
<evidence type="ECO:0000259" key="3">
    <source>
        <dbReference type="Pfam" id="PF05670"/>
    </source>
</evidence>
<dbReference type="Proteomes" id="UP001530400">
    <property type="component" value="Unassembled WGS sequence"/>
</dbReference>
<gene>
    <name evidence="4" type="ORF">ACHAWO_007598</name>
</gene>
<accession>A0ABD3MSS8</accession>
<evidence type="ECO:0000313" key="5">
    <source>
        <dbReference type="Proteomes" id="UP001530400"/>
    </source>
</evidence>
<dbReference type="AlphaFoldDB" id="A0ABD3MSS8"/>
<evidence type="ECO:0000256" key="2">
    <source>
        <dbReference type="SAM" id="MobiDB-lite"/>
    </source>
</evidence>
<evidence type="ECO:0000313" key="4">
    <source>
        <dbReference type="EMBL" id="KAL3765911.1"/>
    </source>
</evidence>
<dbReference type="EMBL" id="JALLPJ020001394">
    <property type="protein sequence ID" value="KAL3765911.1"/>
    <property type="molecule type" value="Genomic_DNA"/>
</dbReference>
<dbReference type="Pfam" id="PF05670">
    <property type="entry name" value="NFACT-R_1"/>
    <property type="match status" value="1"/>
</dbReference>
<evidence type="ECO:0000256" key="1">
    <source>
        <dbReference type="SAM" id="Coils"/>
    </source>
</evidence>
<feature type="region of interest" description="Disordered" evidence="2">
    <location>
        <begin position="215"/>
        <end position="238"/>
    </location>
</feature>
<sequence>MGVPSITWRLPRFCGHISAAFAHSGKRHFSQVYRSQQMLPTVHNNCCKHELDFLQQCRRRSTTPFMSDSSTESEIQTINIPQIKKEITRLSLRTIKKIGKVSVRIQAAEDQLAKVRAIMEKSQDVDDELMKQLEQAPSDAIMSGHKKELADLQLRLEQLNWLEEQFNNPPLKKKGSLTSDELLKLTDAGEQIMQYIEEIIANEAVKNKRVEDDLNNKRSKKEMSQQQQQQKQQEGRLPYRRYYTESNIEIKVGKQATDNDVLSLSPEHRSGSHWWYHASGCPGSHVVLCTDDASPSEEDIKDAASLAAIKSKCFGQSVIKVSMTRARNVSKPPGAKPGLVQLNGEVKTITFWKRLCW</sequence>
<reference evidence="4 5" key="1">
    <citation type="submission" date="2024-10" db="EMBL/GenBank/DDBJ databases">
        <title>Updated reference genomes for cyclostephanoid diatoms.</title>
        <authorList>
            <person name="Roberts W.R."/>
            <person name="Alverson A.J."/>
        </authorList>
    </citation>
    <scope>NUCLEOTIDE SEQUENCE [LARGE SCALE GENOMIC DNA]</scope>
    <source>
        <strain evidence="4 5">AJA010-31</strain>
    </source>
</reference>
<dbReference type="InterPro" id="IPR008532">
    <property type="entry name" value="NFACT_RNA-bd"/>
</dbReference>
<feature type="coiled-coil region" evidence="1">
    <location>
        <begin position="105"/>
        <end position="162"/>
    </location>
</feature>
<dbReference type="PANTHER" id="PTHR15239:SF6">
    <property type="entry name" value="RIBOSOME QUALITY CONTROL COMPLEX SUBUNIT NEMF"/>
    <property type="match status" value="1"/>
</dbReference>
<dbReference type="PANTHER" id="PTHR15239">
    <property type="entry name" value="NUCLEAR EXPORT MEDIATOR FACTOR NEMF"/>
    <property type="match status" value="1"/>
</dbReference>
<organism evidence="4 5">
    <name type="scientific">Cyclotella atomus</name>
    <dbReference type="NCBI Taxonomy" id="382360"/>
    <lineage>
        <taxon>Eukaryota</taxon>
        <taxon>Sar</taxon>
        <taxon>Stramenopiles</taxon>
        <taxon>Ochrophyta</taxon>
        <taxon>Bacillariophyta</taxon>
        <taxon>Coscinodiscophyceae</taxon>
        <taxon>Thalassiosirophycidae</taxon>
        <taxon>Stephanodiscales</taxon>
        <taxon>Stephanodiscaceae</taxon>
        <taxon>Cyclotella</taxon>
    </lineage>
</organism>